<name>C8X104_DESRD</name>
<evidence type="ECO:0000256" key="11">
    <source>
        <dbReference type="ARBA" id="ARBA00048366"/>
    </source>
</evidence>
<dbReference type="SUPFAM" id="SSF55821">
    <property type="entry name" value="YrdC/RibB"/>
    <property type="match status" value="1"/>
</dbReference>
<dbReference type="EMBL" id="CP001734">
    <property type="protein sequence ID" value="ACV68101.1"/>
    <property type="molecule type" value="Genomic_DNA"/>
</dbReference>
<feature type="domain" description="YrdC-like" evidence="12">
    <location>
        <begin position="17"/>
        <end position="205"/>
    </location>
</feature>
<dbReference type="Gene3D" id="3.90.870.10">
    <property type="entry name" value="DHBP synthase"/>
    <property type="match status" value="1"/>
</dbReference>
<keyword evidence="8" id="KW-0547">Nucleotide-binding</keyword>
<comment type="similarity">
    <text evidence="2">Belongs to the SUA5 family.</text>
</comment>
<dbReference type="HOGENOM" id="CLU_031397_3_1_7"/>
<keyword evidence="14" id="KW-1185">Reference proteome</keyword>
<dbReference type="GO" id="GO:0003725">
    <property type="term" value="F:double-stranded RNA binding"/>
    <property type="evidence" value="ECO:0007669"/>
    <property type="project" value="InterPro"/>
</dbReference>
<dbReference type="PROSITE" id="PS51163">
    <property type="entry name" value="YRDC"/>
    <property type="match status" value="1"/>
</dbReference>
<keyword evidence="5" id="KW-0808">Transferase</keyword>
<dbReference type="InterPro" id="IPR006070">
    <property type="entry name" value="Sua5-like_dom"/>
</dbReference>
<dbReference type="InterPro" id="IPR017945">
    <property type="entry name" value="DHBP_synth_RibB-like_a/b_dom"/>
</dbReference>
<dbReference type="RefSeq" id="WP_015751259.1">
    <property type="nucleotide sequence ID" value="NC_013223.1"/>
</dbReference>
<dbReference type="PANTHER" id="PTHR17490">
    <property type="entry name" value="SUA5"/>
    <property type="match status" value="1"/>
</dbReference>
<dbReference type="STRING" id="485915.Dret_0810"/>
<dbReference type="EC" id="2.7.7.87" evidence="3"/>
<evidence type="ECO:0000256" key="10">
    <source>
        <dbReference type="ARBA" id="ARBA00029774"/>
    </source>
</evidence>
<reference evidence="14" key="1">
    <citation type="submission" date="2009-09" db="EMBL/GenBank/DDBJ databases">
        <title>The complete chromosome of Desulfohalobium retbaense DSM 5692.</title>
        <authorList>
            <consortium name="US DOE Joint Genome Institute (JGI-PGF)"/>
            <person name="Lucas S."/>
            <person name="Copeland A."/>
            <person name="Lapidus A."/>
            <person name="Glavina del Rio T."/>
            <person name="Dalin E."/>
            <person name="Tice H."/>
            <person name="Bruce D."/>
            <person name="Goodwin L."/>
            <person name="Pitluck S."/>
            <person name="Kyrpides N."/>
            <person name="Mavromatis K."/>
            <person name="Ivanova N."/>
            <person name="Mikhailova N."/>
            <person name="Munk A.C."/>
            <person name="Brettin T."/>
            <person name="Detter J.C."/>
            <person name="Han C."/>
            <person name="Tapia R."/>
            <person name="Larimer F."/>
            <person name="Land M."/>
            <person name="Hauser L."/>
            <person name="Markowitz V."/>
            <person name="Cheng J.-F."/>
            <person name="Hugenholtz P."/>
            <person name="Woyke T."/>
            <person name="Wu D."/>
            <person name="Spring S."/>
            <person name="Klenk H.-P."/>
            <person name="Eisen J.A."/>
        </authorList>
    </citation>
    <scope>NUCLEOTIDE SEQUENCE [LARGE SCALE GENOMIC DNA]</scope>
    <source>
        <strain evidence="14">DSM 5692</strain>
    </source>
</reference>
<protein>
    <recommendedName>
        <fullName evidence="10">L-threonylcarbamoyladenylate synthase</fullName>
        <ecNumber evidence="3">2.7.7.87</ecNumber>
    </recommendedName>
    <alternativeName>
        <fullName evidence="10">L-threonylcarbamoyladenylate synthase</fullName>
    </alternativeName>
</protein>
<organism evidence="13 14">
    <name type="scientific">Desulfohalobium retbaense (strain ATCC 49708 / DSM 5692 / JCM 16813 / HR100)</name>
    <dbReference type="NCBI Taxonomy" id="485915"/>
    <lineage>
        <taxon>Bacteria</taxon>
        <taxon>Pseudomonadati</taxon>
        <taxon>Thermodesulfobacteriota</taxon>
        <taxon>Desulfovibrionia</taxon>
        <taxon>Desulfovibrionales</taxon>
        <taxon>Desulfohalobiaceae</taxon>
        <taxon>Desulfohalobium</taxon>
    </lineage>
</organism>
<evidence type="ECO:0000256" key="7">
    <source>
        <dbReference type="ARBA" id="ARBA00022695"/>
    </source>
</evidence>
<comment type="subcellular location">
    <subcellularLocation>
        <location evidence="1">Cytoplasm</location>
    </subcellularLocation>
</comment>
<keyword evidence="9" id="KW-0067">ATP-binding</keyword>
<evidence type="ECO:0000313" key="14">
    <source>
        <dbReference type="Proteomes" id="UP000001052"/>
    </source>
</evidence>
<evidence type="ECO:0000256" key="3">
    <source>
        <dbReference type="ARBA" id="ARBA00012584"/>
    </source>
</evidence>
<dbReference type="GO" id="GO:0061710">
    <property type="term" value="F:L-threonylcarbamoyladenylate synthase"/>
    <property type="evidence" value="ECO:0007669"/>
    <property type="project" value="UniProtKB-EC"/>
</dbReference>
<evidence type="ECO:0000256" key="8">
    <source>
        <dbReference type="ARBA" id="ARBA00022741"/>
    </source>
</evidence>
<accession>C8X104</accession>
<evidence type="ECO:0000256" key="6">
    <source>
        <dbReference type="ARBA" id="ARBA00022694"/>
    </source>
</evidence>
<dbReference type="GO" id="GO:0005524">
    <property type="term" value="F:ATP binding"/>
    <property type="evidence" value="ECO:0007669"/>
    <property type="project" value="UniProtKB-KW"/>
</dbReference>
<dbReference type="GO" id="GO:0006450">
    <property type="term" value="P:regulation of translational fidelity"/>
    <property type="evidence" value="ECO:0007669"/>
    <property type="project" value="TreeGrafter"/>
</dbReference>
<gene>
    <name evidence="13" type="ordered locus">Dret_0810</name>
</gene>
<dbReference type="KEGG" id="drt:Dret_0810"/>
<evidence type="ECO:0000259" key="12">
    <source>
        <dbReference type="PROSITE" id="PS51163"/>
    </source>
</evidence>
<keyword evidence="6" id="KW-0819">tRNA processing</keyword>
<dbReference type="GO" id="GO:0005737">
    <property type="term" value="C:cytoplasm"/>
    <property type="evidence" value="ECO:0007669"/>
    <property type="project" value="UniProtKB-SubCell"/>
</dbReference>
<sequence>MTTFGQRLQTPSLASAQISGETAVTAVRQGGVLIYPTETLFAVGGDALNPAVGEQVQAIKARPEGKPLPVLLGAPEMLAMVTAWQSRDLQRLTNAFWPGPLSLLVPARPGLPAAIQDHAGWTCVRWTSHRDASWLSRQCGQPLIATSANRSGAPPAAVAEQLDPEMIRSVNGVWLGHSSPDGGLPSTLVRILSGGVLEVLRQGAVDSRALEGAGWVVRE</sequence>
<dbReference type="InterPro" id="IPR050156">
    <property type="entry name" value="TC-AMP_synthase_SUA5"/>
</dbReference>
<dbReference type="AlphaFoldDB" id="C8X104"/>
<reference evidence="13 14" key="2">
    <citation type="journal article" date="2010" name="Stand. Genomic Sci.">
        <title>Complete genome sequence of Desulfohalobium retbaense type strain (HR(100)).</title>
        <authorList>
            <person name="Spring S."/>
            <person name="Nolan M."/>
            <person name="Lapidus A."/>
            <person name="Glavina Del Rio T."/>
            <person name="Copeland A."/>
            <person name="Tice H."/>
            <person name="Cheng J.F."/>
            <person name="Lucas S."/>
            <person name="Land M."/>
            <person name="Chen F."/>
            <person name="Bruce D."/>
            <person name="Goodwin L."/>
            <person name="Pitluck S."/>
            <person name="Ivanova N."/>
            <person name="Mavromatis K."/>
            <person name="Mikhailova N."/>
            <person name="Pati A."/>
            <person name="Chen A."/>
            <person name="Palaniappan K."/>
            <person name="Hauser L."/>
            <person name="Chang Y.J."/>
            <person name="Jeffries C.D."/>
            <person name="Munk C."/>
            <person name="Kiss H."/>
            <person name="Chain P."/>
            <person name="Han C."/>
            <person name="Brettin T."/>
            <person name="Detter J.C."/>
            <person name="Schuler E."/>
            <person name="Goker M."/>
            <person name="Rohde M."/>
            <person name="Bristow J."/>
            <person name="Eisen J.A."/>
            <person name="Markowitz V."/>
            <person name="Hugenholtz P."/>
            <person name="Kyrpides N.C."/>
            <person name="Klenk H.P."/>
        </authorList>
    </citation>
    <scope>NUCLEOTIDE SEQUENCE [LARGE SCALE GENOMIC DNA]</scope>
    <source>
        <strain evidence="13 14">DSM 5692</strain>
    </source>
</reference>
<proteinExistence type="inferred from homology"/>
<evidence type="ECO:0000256" key="5">
    <source>
        <dbReference type="ARBA" id="ARBA00022679"/>
    </source>
</evidence>
<evidence type="ECO:0000256" key="2">
    <source>
        <dbReference type="ARBA" id="ARBA00007663"/>
    </source>
</evidence>
<dbReference type="Proteomes" id="UP000001052">
    <property type="component" value="Chromosome"/>
</dbReference>
<dbReference type="GO" id="GO:0008033">
    <property type="term" value="P:tRNA processing"/>
    <property type="evidence" value="ECO:0007669"/>
    <property type="project" value="UniProtKB-KW"/>
</dbReference>
<evidence type="ECO:0000313" key="13">
    <source>
        <dbReference type="EMBL" id="ACV68101.1"/>
    </source>
</evidence>
<dbReference type="GO" id="GO:0000049">
    <property type="term" value="F:tRNA binding"/>
    <property type="evidence" value="ECO:0007669"/>
    <property type="project" value="TreeGrafter"/>
</dbReference>
<dbReference type="eggNOG" id="COG0009">
    <property type="taxonomic scope" value="Bacteria"/>
</dbReference>
<dbReference type="Pfam" id="PF01300">
    <property type="entry name" value="Sua5_yciO_yrdC"/>
    <property type="match status" value="1"/>
</dbReference>
<keyword evidence="7" id="KW-0548">Nucleotidyltransferase</keyword>
<evidence type="ECO:0000256" key="9">
    <source>
        <dbReference type="ARBA" id="ARBA00022840"/>
    </source>
</evidence>
<dbReference type="PANTHER" id="PTHR17490:SF16">
    <property type="entry name" value="THREONYLCARBAMOYL-AMP SYNTHASE"/>
    <property type="match status" value="1"/>
</dbReference>
<keyword evidence="4" id="KW-0963">Cytoplasm</keyword>
<evidence type="ECO:0000256" key="1">
    <source>
        <dbReference type="ARBA" id="ARBA00004496"/>
    </source>
</evidence>
<comment type="catalytic activity">
    <reaction evidence="11">
        <text>L-threonine + hydrogencarbonate + ATP = L-threonylcarbamoyladenylate + diphosphate + H2O</text>
        <dbReference type="Rhea" id="RHEA:36407"/>
        <dbReference type="ChEBI" id="CHEBI:15377"/>
        <dbReference type="ChEBI" id="CHEBI:17544"/>
        <dbReference type="ChEBI" id="CHEBI:30616"/>
        <dbReference type="ChEBI" id="CHEBI:33019"/>
        <dbReference type="ChEBI" id="CHEBI:57926"/>
        <dbReference type="ChEBI" id="CHEBI:73682"/>
        <dbReference type="EC" id="2.7.7.87"/>
    </reaction>
</comment>
<evidence type="ECO:0000256" key="4">
    <source>
        <dbReference type="ARBA" id="ARBA00022490"/>
    </source>
</evidence>